<dbReference type="InterPro" id="IPR009899">
    <property type="entry name" value="ArdA"/>
</dbReference>
<keyword evidence="2" id="KW-1185">Reference proteome</keyword>
<name>V6MB69_9BACL</name>
<dbReference type="Proteomes" id="UP000017973">
    <property type="component" value="Unassembled WGS sequence"/>
</dbReference>
<reference evidence="1 2" key="1">
    <citation type="journal article" date="2014" name="Genome Announc.">
        <title>Draft Genome Sequence of Brevibacillus panacihumi Strain W25, a Halotolerant Hydrocarbon-Degrading Bacterium.</title>
        <authorList>
            <person name="Wang X."/>
            <person name="Jin D."/>
            <person name="Zhou L."/>
            <person name="Wu L."/>
            <person name="An W."/>
            <person name="Chen Y."/>
            <person name="Zhao L."/>
        </authorList>
    </citation>
    <scope>NUCLEOTIDE SEQUENCE [LARGE SCALE GENOMIC DNA]</scope>
    <source>
        <strain evidence="1 2">W25</strain>
    </source>
</reference>
<dbReference type="InterPro" id="IPR041893">
    <property type="entry name" value="ArdA_dom3"/>
</dbReference>
<dbReference type="Pfam" id="PF07275">
    <property type="entry name" value="ArdA"/>
    <property type="match status" value="1"/>
</dbReference>
<gene>
    <name evidence="1" type="ORF">T458_07185</name>
</gene>
<evidence type="ECO:0000313" key="1">
    <source>
        <dbReference type="EMBL" id="EST55517.1"/>
    </source>
</evidence>
<accession>V6MB69</accession>
<dbReference type="PATRIC" id="fig|1408254.3.peg.1423"/>
<dbReference type="EMBL" id="AYJU01000003">
    <property type="protein sequence ID" value="EST55517.1"/>
    <property type="molecule type" value="Genomic_DNA"/>
</dbReference>
<proteinExistence type="predicted"/>
<protein>
    <submittedName>
        <fullName evidence="1">Antirestriction protein ArdA</fullName>
    </submittedName>
</protein>
<comment type="caution">
    <text evidence="1">The sequence shown here is derived from an EMBL/GenBank/DDBJ whole genome shotgun (WGS) entry which is preliminary data.</text>
</comment>
<dbReference type="AlphaFoldDB" id="V6MB69"/>
<organism evidence="1 2">
    <name type="scientific">Brevibacillus panacihumi W25</name>
    <dbReference type="NCBI Taxonomy" id="1408254"/>
    <lineage>
        <taxon>Bacteria</taxon>
        <taxon>Bacillati</taxon>
        <taxon>Bacillota</taxon>
        <taxon>Bacilli</taxon>
        <taxon>Bacillales</taxon>
        <taxon>Paenibacillaceae</taxon>
        <taxon>Brevibacillus</taxon>
    </lineage>
</organism>
<dbReference type="STRING" id="1408254.T458_07185"/>
<dbReference type="Gene3D" id="1.10.10.1190">
    <property type="entry name" value="Antirestriction protein ArdA, domain 3"/>
    <property type="match status" value="1"/>
</dbReference>
<dbReference type="InterPro" id="IPR041895">
    <property type="entry name" value="ArdA_dom1"/>
</dbReference>
<dbReference type="eggNOG" id="COG4734">
    <property type="taxonomic scope" value="Bacteria"/>
</dbReference>
<sequence>MEETGMNVKLYVVNLAKYNEGKLVGEWLTLPMSREELEEWLQGILGEDEEYAIHDYEAPFHIGEYDHVSRINDTATVIARYDCRVVVALSECLDNVDEVVRLLESGDYSVYFDVGNLCDVAADMVDEGYFGSIPPSISCYIDYEKIARDLKMDGWYIHYELKVAVRPHS</sequence>
<dbReference type="HOGENOM" id="CLU_102115_1_0_9"/>
<dbReference type="Gene3D" id="3.10.20.480">
    <property type="entry name" value="Antirestriction protein ArdA, domain 1"/>
    <property type="match status" value="1"/>
</dbReference>
<evidence type="ECO:0000313" key="2">
    <source>
        <dbReference type="Proteomes" id="UP000017973"/>
    </source>
</evidence>